<feature type="transmembrane region" description="Helical" evidence="1">
    <location>
        <begin position="12"/>
        <end position="31"/>
    </location>
</feature>
<protein>
    <submittedName>
        <fullName evidence="2">Uncharacterized protein</fullName>
    </submittedName>
</protein>
<keyword evidence="1" id="KW-0812">Transmembrane</keyword>
<reference evidence="2 3" key="1">
    <citation type="submission" date="2024-09" db="EMBL/GenBank/DDBJ databases">
        <title>Rethinking Asexuality: The Enigmatic Case of Functional Sexual Genes in Lepraria (Stereocaulaceae).</title>
        <authorList>
            <person name="Doellman M."/>
            <person name="Sun Y."/>
            <person name="Barcenas-Pena A."/>
            <person name="Lumbsch H.T."/>
            <person name="Grewe F."/>
        </authorList>
    </citation>
    <scope>NUCLEOTIDE SEQUENCE [LARGE SCALE GENOMIC DNA]</scope>
    <source>
        <strain evidence="2 3">Grewe 0041</strain>
    </source>
</reference>
<organism evidence="2 3">
    <name type="scientific">Lepraria finkii</name>
    <dbReference type="NCBI Taxonomy" id="1340010"/>
    <lineage>
        <taxon>Eukaryota</taxon>
        <taxon>Fungi</taxon>
        <taxon>Dikarya</taxon>
        <taxon>Ascomycota</taxon>
        <taxon>Pezizomycotina</taxon>
        <taxon>Lecanoromycetes</taxon>
        <taxon>OSLEUM clade</taxon>
        <taxon>Lecanoromycetidae</taxon>
        <taxon>Lecanorales</taxon>
        <taxon>Lecanorineae</taxon>
        <taxon>Stereocaulaceae</taxon>
        <taxon>Lepraria</taxon>
    </lineage>
</organism>
<evidence type="ECO:0000313" key="3">
    <source>
        <dbReference type="Proteomes" id="UP001590951"/>
    </source>
</evidence>
<comment type="caution">
    <text evidence="2">The sequence shown here is derived from an EMBL/GenBank/DDBJ whole genome shotgun (WGS) entry which is preliminary data.</text>
</comment>
<accession>A0ABR4B6U2</accession>
<dbReference type="EMBL" id="JBHFEH010000020">
    <property type="protein sequence ID" value="KAL2053485.1"/>
    <property type="molecule type" value="Genomic_DNA"/>
</dbReference>
<sequence length="210" mass="23927">MRQGKIQKWMRHASALSLTAHVVVLTYGSMYRRNTLRPIQRIIDSSDEASQKDEMKQWANSKLKEVQYVQVAGAIMFASTISCLSWSNLSTTYWSGPALWYESIILTLTSIILGAEQAMLMPDTVDVEASQEFRRRHIADNGSEKRPEPRQVMLFVWQAPLVCLSYSIVFFLAGLTWVINTTLKSWILWRYQGNSISWSTSILNAAATPE</sequence>
<keyword evidence="3" id="KW-1185">Reference proteome</keyword>
<feature type="transmembrane region" description="Helical" evidence="1">
    <location>
        <begin position="68"/>
        <end position="86"/>
    </location>
</feature>
<feature type="transmembrane region" description="Helical" evidence="1">
    <location>
        <begin position="98"/>
        <end position="115"/>
    </location>
</feature>
<name>A0ABR4B6U2_9LECA</name>
<keyword evidence="1" id="KW-1133">Transmembrane helix</keyword>
<gene>
    <name evidence="2" type="ORF">ABVK25_006137</name>
</gene>
<evidence type="ECO:0000256" key="1">
    <source>
        <dbReference type="SAM" id="Phobius"/>
    </source>
</evidence>
<proteinExistence type="predicted"/>
<feature type="transmembrane region" description="Helical" evidence="1">
    <location>
        <begin position="155"/>
        <end position="179"/>
    </location>
</feature>
<keyword evidence="1" id="KW-0472">Membrane</keyword>
<dbReference type="Proteomes" id="UP001590951">
    <property type="component" value="Unassembled WGS sequence"/>
</dbReference>
<evidence type="ECO:0000313" key="2">
    <source>
        <dbReference type="EMBL" id="KAL2053485.1"/>
    </source>
</evidence>